<dbReference type="EMBL" id="JAIWYP010000008">
    <property type="protein sequence ID" value="KAH3785286.1"/>
    <property type="molecule type" value="Genomic_DNA"/>
</dbReference>
<reference evidence="1" key="2">
    <citation type="submission" date="2020-11" db="EMBL/GenBank/DDBJ databases">
        <authorList>
            <person name="McCartney M.A."/>
            <person name="Auch B."/>
            <person name="Kono T."/>
            <person name="Mallez S."/>
            <person name="Becker A."/>
            <person name="Gohl D.M."/>
            <person name="Silverstein K.A.T."/>
            <person name="Koren S."/>
            <person name="Bechman K.B."/>
            <person name="Herman A."/>
            <person name="Abrahante J.E."/>
            <person name="Garbe J."/>
        </authorList>
    </citation>
    <scope>NUCLEOTIDE SEQUENCE</scope>
    <source>
        <strain evidence="1">Duluth1</strain>
        <tissue evidence="1">Whole animal</tissue>
    </source>
</reference>
<accession>A0A9D4ERR2</accession>
<reference evidence="1" key="1">
    <citation type="journal article" date="2019" name="bioRxiv">
        <title>The Genome of the Zebra Mussel, Dreissena polymorpha: A Resource for Invasive Species Research.</title>
        <authorList>
            <person name="McCartney M.A."/>
            <person name="Auch B."/>
            <person name="Kono T."/>
            <person name="Mallez S."/>
            <person name="Zhang Y."/>
            <person name="Obille A."/>
            <person name="Becker A."/>
            <person name="Abrahante J.E."/>
            <person name="Garbe J."/>
            <person name="Badalamenti J.P."/>
            <person name="Herman A."/>
            <person name="Mangelson H."/>
            <person name="Liachko I."/>
            <person name="Sullivan S."/>
            <person name="Sone E.D."/>
            <person name="Koren S."/>
            <person name="Silverstein K.A.T."/>
            <person name="Beckman K.B."/>
            <person name="Gohl D.M."/>
        </authorList>
    </citation>
    <scope>NUCLEOTIDE SEQUENCE</scope>
    <source>
        <strain evidence="1">Duluth1</strain>
        <tissue evidence="1">Whole animal</tissue>
    </source>
</reference>
<protein>
    <submittedName>
        <fullName evidence="1">Uncharacterized protein</fullName>
    </submittedName>
</protein>
<keyword evidence="3" id="KW-1185">Reference proteome</keyword>
<comment type="caution">
    <text evidence="1">The sequence shown here is derived from an EMBL/GenBank/DDBJ whole genome shotgun (WGS) entry which is preliminary data.</text>
</comment>
<organism evidence="1 3">
    <name type="scientific">Dreissena polymorpha</name>
    <name type="common">Zebra mussel</name>
    <name type="synonym">Mytilus polymorpha</name>
    <dbReference type="NCBI Taxonomy" id="45954"/>
    <lineage>
        <taxon>Eukaryota</taxon>
        <taxon>Metazoa</taxon>
        <taxon>Spiralia</taxon>
        <taxon>Lophotrochozoa</taxon>
        <taxon>Mollusca</taxon>
        <taxon>Bivalvia</taxon>
        <taxon>Autobranchia</taxon>
        <taxon>Heteroconchia</taxon>
        <taxon>Euheterodonta</taxon>
        <taxon>Imparidentia</taxon>
        <taxon>Neoheterodontei</taxon>
        <taxon>Myida</taxon>
        <taxon>Dreissenoidea</taxon>
        <taxon>Dreissenidae</taxon>
        <taxon>Dreissena</taxon>
    </lineage>
</organism>
<gene>
    <name evidence="1" type="ORF">DPMN_163285</name>
    <name evidence="2" type="ORF">DPMN_163371</name>
</gene>
<evidence type="ECO:0000313" key="3">
    <source>
        <dbReference type="Proteomes" id="UP000828390"/>
    </source>
</evidence>
<dbReference type="AlphaFoldDB" id="A0A9D4ERR2"/>
<sequence length="61" mass="7095">MKDATYSIREQFSPWIAVRRRKLFALVTSHFRRRKENDLRTTACMSTTTKCSRSNGGRGVD</sequence>
<evidence type="ECO:0000313" key="2">
    <source>
        <dbReference type="EMBL" id="KAH3785286.1"/>
    </source>
</evidence>
<proteinExistence type="predicted"/>
<name>A0A9D4ERR2_DREPO</name>
<dbReference type="EMBL" id="JAIWYP010000008">
    <property type="protein sequence ID" value="KAH3785200.1"/>
    <property type="molecule type" value="Genomic_DNA"/>
</dbReference>
<evidence type="ECO:0000313" key="1">
    <source>
        <dbReference type="EMBL" id="KAH3785200.1"/>
    </source>
</evidence>
<dbReference type="Proteomes" id="UP000828390">
    <property type="component" value="Unassembled WGS sequence"/>
</dbReference>